<sequence length="44" mass="5097">MKWLAEEAGLGLNLWQCLERRGADSAKLSRSLFLEIPRYSCNRN</sequence>
<accession>A0ABQ0EIR0</accession>
<dbReference type="Proteomes" id="UP001623349">
    <property type="component" value="Unassembled WGS sequence"/>
</dbReference>
<dbReference type="EMBL" id="BAAFST010000002">
    <property type="protein sequence ID" value="GAB1286661.1"/>
    <property type="molecule type" value="Genomic_DNA"/>
</dbReference>
<protein>
    <submittedName>
        <fullName evidence="1">Uncharacterized protein</fullName>
    </submittedName>
</protein>
<evidence type="ECO:0000313" key="1">
    <source>
        <dbReference type="EMBL" id="GAB1286661.1"/>
    </source>
</evidence>
<gene>
    <name evidence="1" type="ORF">APTSU1_000189100</name>
</gene>
<keyword evidence="2" id="KW-1185">Reference proteome</keyword>
<proteinExistence type="predicted"/>
<comment type="caution">
    <text evidence="1">The sequence shown here is derived from an EMBL/GenBank/DDBJ whole genome shotgun (WGS) entry which is preliminary data.</text>
</comment>
<evidence type="ECO:0000313" key="2">
    <source>
        <dbReference type="Proteomes" id="UP001623349"/>
    </source>
</evidence>
<reference evidence="1 2" key="1">
    <citation type="submission" date="2024-08" db="EMBL/GenBank/DDBJ databases">
        <title>The draft genome of Apodemus speciosus.</title>
        <authorList>
            <person name="Nabeshima K."/>
            <person name="Suzuki S."/>
            <person name="Onuma M."/>
        </authorList>
    </citation>
    <scope>NUCLEOTIDE SEQUENCE [LARGE SCALE GENOMIC DNA]</scope>
    <source>
        <strain evidence="1">IB14-021</strain>
    </source>
</reference>
<name>A0ABQ0EIR0_APOSI</name>
<organism evidence="1 2">
    <name type="scientific">Apodemus speciosus</name>
    <name type="common">Large Japanese field mouse</name>
    <dbReference type="NCBI Taxonomy" id="105296"/>
    <lineage>
        <taxon>Eukaryota</taxon>
        <taxon>Metazoa</taxon>
        <taxon>Chordata</taxon>
        <taxon>Craniata</taxon>
        <taxon>Vertebrata</taxon>
        <taxon>Euteleostomi</taxon>
        <taxon>Mammalia</taxon>
        <taxon>Eutheria</taxon>
        <taxon>Euarchontoglires</taxon>
        <taxon>Glires</taxon>
        <taxon>Rodentia</taxon>
        <taxon>Myomorpha</taxon>
        <taxon>Muroidea</taxon>
        <taxon>Muridae</taxon>
        <taxon>Murinae</taxon>
        <taxon>Apodemus</taxon>
    </lineage>
</organism>